<keyword evidence="3" id="KW-1185">Reference proteome</keyword>
<feature type="coiled-coil region" evidence="1">
    <location>
        <begin position="69"/>
        <end position="96"/>
    </location>
</feature>
<dbReference type="EMBL" id="JBBNAG010000010">
    <property type="protein sequence ID" value="KAK9100646.1"/>
    <property type="molecule type" value="Genomic_DNA"/>
</dbReference>
<proteinExistence type="predicted"/>
<reference evidence="2 3" key="1">
    <citation type="submission" date="2024-01" db="EMBL/GenBank/DDBJ databases">
        <title>Genome assemblies of Stephania.</title>
        <authorList>
            <person name="Yang L."/>
        </authorList>
    </citation>
    <scope>NUCLEOTIDE SEQUENCE [LARGE SCALE GENOMIC DNA]</scope>
    <source>
        <strain evidence="2">JXDWG</strain>
        <tissue evidence="2">Leaf</tissue>
    </source>
</reference>
<accession>A0AAP0EWZ7</accession>
<comment type="caution">
    <text evidence="2">The sequence shown here is derived from an EMBL/GenBank/DDBJ whole genome shotgun (WGS) entry which is preliminary data.</text>
</comment>
<protein>
    <submittedName>
        <fullName evidence="2">Uncharacterized protein</fullName>
    </submittedName>
</protein>
<sequence length="136" mass="15609">MFKLLFQKAICNRRIELTQSQPDMSIDETELYLSVMERDDKGQIYGLGWKLTGSRHRHAGDGVGSSRPISAHDESIQLLRRDIKEMQTNLLRVIRDNTLGHEELREVQGRLGRMEQALMDRLGISFAPLEDVDADE</sequence>
<organism evidence="2 3">
    <name type="scientific">Stephania cephalantha</name>
    <dbReference type="NCBI Taxonomy" id="152367"/>
    <lineage>
        <taxon>Eukaryota</taxon>
        <taxon>Viridiplantae</taxon>
        <taxon>Streptophyta</taxon>
        <taxon>Embryophyta</taxon>
        <taxon>Tracheophyta</taxon>
        <taxon>Spermatophyta</taxon>
        <taxon>Magnoliopsida</taxon>
        <taxon>Ranunculales</taxon>
        <taxon>Menispermaceae</taxon>
        <taxon>Menispermoideae</taxon>
        <taxon>Cissampelideae</taxon>
        <taxon>Stephania</taxon>
    </lineage>
</organism>
<keyword evidence="1" id="KW-0175">Coiled coil</keyword>
<evidence type="ECO:0000313" key="3">
    <source>
        <dbReference type="Proteomes" id="UP001419268"/>
    </source>
</evidence>
<gene>
    <name evidence="2" type="ORF">Scep_024076</name>
</gene>
<dbReference type="AlphaFoldDB" id="A0AAP0EWZ7"/>
<evidence type="ECO:0000313" key="2">
    <source>
        <dbReference type="EMBL" id="KAK9100646.1"/>
    </source>
</evidence>
<evidence type="ECO:0000256" key="1">
    <source>
        <dbReference type="SAM" id="Coils"/>
    </source>
</evidence>
<dbReference type="Proteomes" id="UP001419268">
    <property type="component" value="Unassembled WGS sequence"/>
</dbReference>
<name>A0AAP0EWZ7_9MAGN</name>